<keyword evidence="1" id="KW-1133">Transmembrane helix</keyword>
<sequence>MKVKIKRALQALLVLALAASFFALGMWQLQRAQDMKNTKTVVDHQVYPLTEIASPDGAVAPEAIGKVVATSGHYIANFKAPNQKDGEGKIADWEVALLQNETNTAILVVRGLWSDRFSSPDIVMATNVSITGTLLPHQNDDRAENTSQQLSRLDSSLLTGITDMQLYDGFILEKSESTRDAVVKRPRISAPILTSGVPGFYWQHISYVVIWWLMALLILWLPFYGRRGNRIPL</sequence>
<dbReference type="Pfam" id="PF02104">
    <property type="entry name" value="SURF1"/>
    <property type="match status" value="1"/>
</dbReference>
<dbReference type="AlphaFoldDB" id="A0A6J6ADM6"/>
<accession>A0A6J6ADM6</accession>
<feature type="transmembrane region" description="Helical" evidence="1">
    <location>
        <begin position="201"/>
        <end position="223"/>
    </location>
</feature>
<keyword evidence="1" id="KW-0472">Membrane</keyword>
<dbReference type="EMBL" id="CAESPC010000048">
    <property type="protein sequence ID" value="CAB4366824.1"/>
    <property type="molecule type" value="Genomic_DNA"/>
</dbReference>
<dbReference type="GO" id="GO:0016020">
    <property type="term" value="C:membrane"/>
    <property type="evidence" value="ECO:0007669"/>
    <property type="project" value="InterPro"/>
</dbReference>
<evidence type="ECO:0000313" key="2">
    <source>
        <dbReference type="EMBL" id="CAB4366824.1"/>
    </source>
</evidence>
<proteinExistence type="predicted"/>
<organism evidence="2">
    <name type="scientific">freshwater metagenome</name>
    <dbReference type="NCBI Taxonomy" id="449393"/>
    <lineage>
        <taxon>unclassified sequences</taxon>
        <taxon>metagenomes</taxon>
        <taxon>ecological metagenomes</taxon>
    </lineage>
</organism>
<gene>
    <name evidence="2" type="ORF">UFOPK4180_00416</name>
</gene>
<protein>
    <submittedName>
        <fullName evidence="2">Unannotated protein</fullName>
    </submittedName>
</protein>
<reference evidence="2" key="1">
    <citation type="submission" date="2020-05" db="EMBL/GenBank/DDBJ databases">
        <authorList>
            <person name="Chiriac C."/>
            <person name="Salcher M."/>
            <person name="Ghai R."/>
            <person name="Kavagutti S V."/>
        </authorList>
    </citation>
    <scope>NUCLEOTIDE SEQUENCE</scope>
</reference>
<keyword evidence="1" id="KW-0812">Transmembrane</keyword>
<dbReference type="InterPro" id="IPR002994">
    <property type="entry name" value="Surf1/Shy1"/>
</dbReference>
<name>A0A6J6ADM6_9ZZZZ</name>
<evidence type="ECO:0000256" key="1">
    <source>
        <dbReference type="SAM" id="Phobius"/>
    </source>
</evidence>